<name>A0A2H4PGH1_9CAUD</name>
<evidence type="ECO:0000313" key="2">
    <source>
        <dbReference type="Proteomes" id="UP000240486"/>
    </source>
</evidence>
<protein>
    <submittedName>
        <fullName evidence="1">Uncharacterized protein</fullName>
    </submittedName>
</protein>
<sequence length="70" mass="7920">MSMLKDQIEQAIRDFDWDDYGLDVVDPHSEYAEWVPALAEKIARRALQVGRKPHPNTLAAVATSLARRAD</sequence>
<proteinExistence type="predicted"/>
<keyword evidence="2" id="KW-1185">Reference proteome</keyword>
<evidence type="ECO:0000313" key="1">
    <source>
        <dbReference type="EMBL" id="ATW61331.1"/>
    </source>
</evidence>
<dbReference type="Proteomes" id="UP000240486">
    <property type="component" value="Segment"/>
</dbReference>
<dbReference type="EMBL" id="MG298964">
    <property type="protein sequence ID" value="ATW61331.1"/>
    <property type="molecule type" value="Genomic_DNA"/>
</dbReference>
<gene>
    <name evidence="1" type="ORF">SEA_ALSABER_57</name>
</gene>
<accession>A0A2H4PGH1</accession>
<organism evidence="1 2">
    <name type="scientific">Streptomyces phage Alsaber</name>
    <dbReference type="NCBI Taxonomy" id="2053672"/>
    <lineage>
        <taxon>Viruses</taxon>
        <taxon>Duplodnaviria</taxon>
        <taxon>Heunggongvirae</taxon>
        <taxon>Uroviricota</taxon>
        <taxon>Caudoviricetes</taxon>
        <taxon>Arquatrovirinae</taxon>
        <taxon>Camvirus</taxon>
        <taxon>Camvirus alsaber</taxon>
    </lineage>
</organism>
<reference evidence="1 2" key="1">
    <citation type="submission" date="2017-10" db="EMBL/GenBank/DDBJ databases">
        <authorList>
            <person name="Sulaiman A."/>
            <person name="Sivoravong A."/>
            <person name="Swapan B."/>
            <person name="Layton S.R."/>
            <person name="Kim T."/>
            <person name="Hughes L.E."/>
            <person name="Garlena R.A."/>
            <person name="Russell D.A."/>
            <person name="Pope W.H."/>
            <person name="Jacobs-Sera D."/>
            <person name="Hendrix R.W."/>
            <person name="Hatfull G.F."/>
        </authorList>
    </citation>
    <scope>NUCLEOTIDE SEQUENCE [LARGE SCALE GENOMIC DNA]</scope>
</reference>